<name>A0A1W2GQL1_REIFA</name>
<feature type="transmembrane region" description="Helical" evidence="1">
    <location>
        <begin position="37"/>
        <end position="53"/>
    </location>
</feature>
<reference evidence="2 3" key="1">
    <citation type="submission" date="2017-04" db="EMBL/GenBank/DDBJ databases">
        <authorList>
            <person name="Afonso C.L."/>
            <person name="Miller P.J."/>
            <person name="Scott M.A."/>
            <person name="Spackman E."/>
            <person name="Goraichik I."/>
            <person name="Dimitrov K.M."/>
            <person name="Suarez D.L."/>
            <person name="Swayne D.E."/>
        </authorList>
    </citation>
    <scope>NUCLEOTIDE SEQUENCE [LARGE SCALE GENOMIC DNA]</scope>
    <source>
        <strain evidence="2 3">DSM 26133</strain>
    </source>
</reference>
<protein>
    <recommendedName>
        <fullName evidence="4">DUF3307 domain-containing protein</fullName>
    </recommendedName>
</protein>
<gene>
    <name evidence="2" type="ORF">SAMN04488029_3972</name>
</gene>
<feature type="transmembrane region" description="Helical" evidence="1">
    <location>
        <begin position="123"/>
        <end position="145"/>
    </location>
</feature>
<keyword evidence="1" id="KW-0472">Membrane</keyword>
<dbReference type="InterPro" id="IPR021737">
    <property type="entry name" value="Phage_phiKZ_Orf197"/>
</dbReference>
<dbReference type="STRING" id="692418.SAMN04488029_3972"/>
<dbReference type="Pfam" id="PF11750">
    <property type="entry name" value="DUF3307"/>
    <property type="match status" value="1"/>
</dbReference>
<evidence type="ECO:0000256" key="1">
    <source>
        <dbReference type="SAM" id="Phobius"/>
    </source>
</evidence>
<evidence type="ECO:0008006" key="4">
    <source>
        <dbReference type="Google" id="ProtNLM"/>
    </source>
</evidence>
<dbReference type="AlphaFoldDB" id="A0A1W2GQL1"/>
<feature type="transmembrane region" description="Helical" evidence="1">
    <location>
        <begin position="172"/>
        <end position="192"/>
    </location>
</feature>
<sequence length="240" mass="27807">MITLTLQLLLAHLIGDFLIQPDHWIKDKEEKKHKSKYLWAHLLIHALATLLLLQFDLSYWKGVLVIMVSHFIIDLVKINLQHRLNKRLLFFADQLAHLLVIAWVVYLYEPYTLAFSNLMDNQILLFVIALLTTTVVSSIFMKVIITKWELEEDINSASLEHAGKYIGMLERLFVFGFIVLDQWQAIGFLLAAKSVFRFGDLSKAKDRKLTEYILIGTLLSFGFAILYGLGYSHFKQVIDH</sequence>
<dbReference type="OrthoDB" id="8536716at2"/>
<keyword evidence="1" id="KW-0812">Transmembrane</keyword>
<dbReference type="Proteomes" id="UP000192472">
    <property type="component" value="Unassembled WGS sequence"/>
</dbReference>
<dbReference type="RefSeq" id="WP_084374610.1">
    <property type="nucleotide sequence ID" value="NZ_FWYF01000005.1"/>
</dbReference>
<feature type="transmembrane region" description="Helical" evidence="1">
    <location>
        <begin position="88"/>
        <end position="108"/>
    </location>
</feature>
<organism evidence="2 3">
    <name type="scientific">Reichenbachiella faecimaris</name>
    <dbReference type="NCBI Taxonomy" id="692418"/>
    <lineage>
        <taxon>Bacteria</taxon>
        <taxon>Pseudomonadati</taxon>
        <taxon>Bacteroidota</taxon>
        <taxon>Cytophagia</taxon>
        <taxon>Cytophagales</taxon>
        <taxon>Reichenbachiellaceae</taxon>
        <taxon>Reichenbachiella</taxon>
    </lineage>
</organism>
<accession>A0A1W2GQL1</accession>
<proteinExistence type="predicted"/>
<feature type="transmembrane region" description="Helical" evidence="1">
    <location>
        <begin position="212"/>
        <end position="234"/>
    </location>
</feature>
<evidence type="ECO:0000313" key="3">
    <source>
        <dbReference type="Proteomes" id="UP000192472"/>
    </source>
</evidence>
<keyword evidence="3" id="KW-1185">Reference proteome</keyword>
<evidence type="ECO:0000313" key="2">
    <source>
        <dbReference type="EMBL" id="SMD38970.1"/>
    </source>
</evidence>
<keyword evidence="1" id="KW-1133">Transmembrane helix</keyword>
<dbReference type="EMBL" id="FWYF01000005">
    <property type="protein sequence ID" value="SMD38970.1"/>
    <property type="molecule type" value="Genomic_DNA"/>
</dbReference>